<evidence type="ECO:0000313" key="2">
    <source>
        <dbReference type="Proteomes" id="UP001230504"/>
    </source>
</evidence>
<reference evidence="1" key="1">
    <citation type="submission" date="2021-06" db="EMBL/GenBank/DDBJ databases">
        <title>Comparative genomics, transcriptomics and evolutionary studies reveal genomic signatures of adaptation to plant cell wall in hemibiotrophic fungi.</title>
        <authorList>
            <consortium name="DOE Joint Genome Institute"/>
            <person name="Baroncelli R."/>
            <person name="Diaz J.F."/>
            <person name="Benocci T."/>
            <person name="Peng M."/>
            <person name="Battaglia E."/>
            <person name="Haridas S."/>
            <person name="Andreopoulos W."/>
            <person name="Labutti K."/>
            <person name="Pangilinan J."/>
            <person name="Floch G.L."/>
            <person name="Makela M.R."/>
            <person name="Henrissat B."/>
            <person name="Grigoriev I.V."/>
            <person name="Crouch J.A."/>
            <person name="De Vries R.P."/>
            <person name="Sukno S.A."/>
            <person name="Thon M.R."/>
        </authorList>
    </citation>
    <scope>NUCLEOTIDE SEQUENCE</scope>
    <source>
        <strain evidence="1">CBS 125086</strain>
    </source>
</reference>
<dbReference type="RefSeq" id="XP_060406975.1">
    <property type="nucleotide sequence ID" value="XM_060561764.1"/>
</dbReference>
<protein>
    <submittedName>
        <fullName evidence="1">Uncharacterized protein</fullName>
    </submittedName>
</protein>
<comment type="caution">
    <text evidence="1">The sequence shown here is derived from an EMBL/GenBank/DDBJ whole genome shotgun (WGS) entry which is preliminary data.</text>
</comment>
<gene>
    <name evidence="1" type="ORF">LY79DRAFT_595326</name>
</gene>
<dbReference type="Proteomes" id="UP001230504">
    <property type="component" value="Unassembled WGS sequence"/>
</dbReference>
<sequence>MGSTCSCFFPSSFPLSYSFVSPQKIATKDHDGAARLQAGAAGRGTAEATPLHCLKKRSGVSRGRVSPSETRSHEPNLARCRWLFQVWRGGGRS</sequence>
<dbReference type="AlphaFoldDB" id="A0AAD8PJT0"/>
<name>A0AAD8PJT0_9PEZI</name>
<dbReference type="GeneID" id="85446004"/>
<accession>A0AAD8PJT0</accession>
<dbReference type="EMBL" id="JAHLJV010000207">
    <property type="protein sequence ID" value="KAK1564140.1"/>
    <property type="molecule type" value="Genomic_DNA"/>
</dbReference>
<proteinExistence type="predicted"/>
<evidence type="ECO:0000313" key="1">
    <source>
        <dbReference type="EMBL" id="KAK1564140.1"/>
    </source>
</evidence>
<keyword evidence="2" id="KW-1185">Reference proteome</keyword>
<organism evidence="1 2">
    <name type="scientific">Colletotrichum navitas</name>
    <dbReference type="NCBI Taxonomy" id="681940"/>
    <lineage>
        <taxon>Eukaryota</taxon>
        <taxon>Fungi</taxon>
        <taxon>Dikarya</taxon>
        <taxon>Ascomycota</taxon>
        <taxon>Pezizomycotina</taxon>
        <taxon>Sordariomycetes</taxon>
        <taxon>Hypocreomycetidae</taxon>
        <taxon>Glomerellales</taxon>
        <taxon>Glomerellaceae</taxon>
        <taxon>Colletotrichum</taxon>
        <taxon>Colletotrichum graminicola species complex</taxon>
    </lineage>
</organism>